<name>A0A0B6ASD2_PRIM2</name>
<dbReference type="GO" id="GO:0007165">
    <property type="term" value="P:signal transduction"/>
    <property type="evidence" value="ECO:0007669"/>
    <property type="project" value="UniProtKB-KW"/>
</dbReference>
<dbReference type="KEGG" id="bmeg:BG04_2816"/>
<dbReference type="CDD" id="cd12912">
    <property type="entry name" value="PDC2_MCP_like"/>
    <property type="match status" value="1"/>
</dbReference>
<dbReference type="Proteomes" id="UP000031829">
    <property type="component" value="Chromosome"/>
</dbReference>
<protein>
    <submittedName>
        <fullName evidence="11">Methyl-accepting chemotaxis (MCP) signaling domain protein</fullName>
    </submittedName>
</protein>
<dbReference type="InterPro" id="IPR004089">
    <property type="entry name" value="MCPsignal_dom"/>
</dbReference>
<evidence type="ECO:0000256" key="5">
    <source>
        <dbReference type="ARBA" id="ARBA00022692"/>
    </source>
</evidence>
<evidence type="ECO:0000256" key="1">
    <source>
        <dbReference type="ARBA" id="ARBA00004651"/>
    </source>
</evidence>
<keyword evidence="7 10" id="KW-0472">Membrane</keyword>
<evidence type="ECO:0000256" key="7">
    <source>
        <dbReference type="ARBA" id="ARBA00023136"/>
    </source>
</evidence>
<dbReference type="GO" id="GO:0006935">
    <property type="term" value="P:chemotaxis"/>
    <property type="evidence" value="ECO:0007669"/>
    <property type="project" value="UniProtKB-KW"/>
</dbReference>
<keyword evidence="4" id="KW-0145">Chemotaxis</keyword>
<evidence type="ECO:0000256" key="4">
    <source>
        <dbReference type="ARBA" id="ARBA00022500"/>
    </source>
</evidence>
<dbReference type="PANTHER" id="PTHR32089">
    <property type="entry name" value="METHYL-ACCEPTING CHEMOTAXIS PROTEIN MCPB"/>
    <property type="match status" value="1"/>
</dbReference>
<dbReference type="AlphaFoldDB" id="A0A0B6ASD2"/>
<keyword evidence="3" id="KW-0488">Methylation</keyword>
<dbReference type="Pfam" id="PF00015">
    <property type="entry name" value="MCPsignal"/>
    <property type="match status" value="1"/>
</dbReference>
<dbReference type="PROSITE" id="PS50111">
    <property type="entry name" value="CHEMOTAXIS_TRANSDUC_2"/>
    <property type="match status" value="1"/>
</dbReference>
<dbReference type="CDD" id="cd12913">
    <property type="entry name" value="PDC1_MCP_like"/>
    <property type="match status" value="1"/>
</dbReference>
<evidence type="ECO:0000256" key="2">
    <source>
        <dbReference type="ARBA" id="ARBA00022475"/>
    </source>
</evidence>
<dbReference type="InterPro" id="IPR033479">
    <property type="entry name" value="dCache_1"/>
</dbReference>
<evidence type="ECO:0000256" key="10">
    <source>
        <dbReference type="SAM" id="Phobius"/>
    </source>
</evidence>
<keyword evidence="8" id="KW-0807">Transducer</keyword>
<reference evidence="11 12" key="1">
    <citation type="journal article" date="2015" name="Genome Announc.">
        <title>Complete genome sequences for 35 biothreat assay-relevant bacillus species.</title>
        <authorList>
            <person name="Johnson S.L."/>
            <person name="Daligault H.E."/>
            <person name="Davenport K.W."/>
            <person name="Jaissle J."/>
            <person name="Frey K.G."/>
            <person name="Ladner J.T."/>
            <person name="Broomall S.M."/>
            <person name="Bishop-Lilly K.A."/>
            <person name="Bruce D.C."/>
            <person name="Gibbons H.S."/>
            <person name="Coyne S.R."/>
            <person name="Lo C.C."/>
            <person name="Meincke L."/>
            <person name="Munk A.C."/>
            <person name="Koroleva G.I."/>
            <person name="Rosenzweig C.N."/>
            <person name="Palacios G.F."/>
            <person name="Redden C.L."/>
            <person name="Minogue T.D."/>
            <person name="Chain P.S."/>
        </authorList>
    </citation>
    <scope>NUCLEOTIDE SEQUENCE [LARGE SCALE GENOMIC DNA]</scope>
    <source>
        <strain evidence="12">ATCC 14581 / DSM 32 / JCM 2506 / NBRC 15308 / NCIMB 9376 / NCTC 10342 / NRRL B-14308 / VKM B-512</strain>
    </source>
</reference>
<dbReference type="CDD" id="cd06225">
    <property type="entry name" value="HAMP"/>
    <property type="match status" value="1"/>
</dbReference>
<gene>
    <name evidence="11" type="ORF">BG04_2816</name>
</gene>
<evidence type="ECO:0000256" key="3">
    <source>
        <dbReference type="ARBA" id="ARBA00022481"/>
    </source>
</evidence>
<dbReference type="Gene3D" id="6.10.340.10">
    <property type="match status" value="1"/>
</dbReference>
<dbReference type="GO" id="GO:0005886">
    <property type="term" value="C:plasma membrane"/>
    <property type="evidence" value="ECO:0007669"/>
    <property type="project" value="UniProtKB-SubCell"/>
</dbReference>
<dbReference type="PROSITE" id="PS50885">
    <property type="entry name" value="HAMP"/>
    <property type="match status" value="1"/>
</dbReference>
<comment type="subcellular location">
    <subcellularLocation>
        <location evidence="1">Cell membrane</location>
        <topology evidence="1">Multi-pass membrane protein</topology>
    </subcellularLocation>
</comment>
<dbReference type="InterPro" id="IPR029151">
    <property type="entry name" value="Sensor-like_sf"/>
</dbReference>
<dbReference type="SUPFAM" id="SSF103190">
    <property type="entry name" value="Sensory domain-like"/>
    <property type="match status" value="1"/>
</dbReference>
<dbReference type="HOGENOM" id="CLU_000445_107_19_9"/>
<dbReference type="SMART" id="SM00304">
    <property type="entry name" value="HAMP"/>
    <property type="match status" value="1"/>
</dbReference>
<evidence type="ECO:0000256" key="8">
    <source>
        <dbReference type="ARBA" id="ARBA00023224"/>
    </source>
</evidence>
<evidence type="ECO:0000256" key="9">
    <source>
        <dbReference type="ARBA" id="ARBA00029447"/>
    </source>
</evidence>
<organism evidence="11 12">
    <name type="scientific">Priestia megaterium (strain ATCC 14581 / DSM 32 / CCUG 1817 / JCM 2506 / NBRC 15308 / NCIMB 9376 / NCTC 10342 / NRRL B-14308 / VKM B-512 / Ford 19)</name>
    <name type="common">Bacillus megaterium</name>
    <dbReference type="NCBI Taxonomy" id="1348623"/>
    <lineage>
        <taxon>Bacteria</taxon>
        <taxon>Bacillati</taxon>
        <taxon>Bacillota</taxon>
        <taxon>Bacilli</taxon>
        <taxon>Bacillales</taxon>
        <taxon>Bacillaceae</taxon>
        <taxon>Priestia</taxon>
    </lineage>
</organism>
<dbReference type="PANTHER" id="PTHR32089:SF114">
    <property type="entry name" value="METHYL-ACCEPTING CHEMOTAXIS PROTEIN MCPB"/>
    <property type="match status" value="1"/>
</dbReference>
<evidence type="ECO:0000313" key="11">
    <source>
        <dbReference type="EMBL" id="AJI22759.1"/>
    </source>
</evidence>
<proteinExistence type="inferred from homology"/>
<feature type="transmembrane region" description="Helical" evidence="10">
    <location>
        <begin position="290"/>
        <end position="312"/>
    </location>
</feature>
<dbReference type="EMBL" id="CP009920">
    <property type="protein sequence ID" value="AJI22759.1"/>
    <property type="molecule type" value="Genomic_DNA"/>
</dbReference>
<dbReference type="Pfam" id="PF02743">
    <property type="entry name" value="dCache_1"/>
    <property type="match status" value="1"/>
</dbReference>
<keyword evidence="2" id="KW-1003">Cell membrane</keyword>
<sequence>MKRLSAKLVVFFSIFIAILLLVVSGAVYQFTKTQIEKDVEIQSQSQVKELKETIHTYLDMYSRSLLTYSENDVIVNFVKQEGDQTNQEKNPYFTWNTVQKEFTQFKEKYPNLALEYIGTKNKGMYSVPKQEFGSNYDPTSRVWYKQAVESPNEVIYTDPYEDAATKKTVVTIAKAILDPDTKNVLGVIATDLDLDALKNIVGKAEVNHGGYAFLFDQNGTALVHPTEAGKNLMNQPFMKKMYEADRNRDFMKYTFQGEERVMAYDTLEGTNWKIGNAFIYNEMLSSAHHLLTVIVWIALIGILLSVVLTIFFSRIITNPIRRLKNEVAKVTAGDLTVQVKTKSKDEIGELTHLFNDMVAKMKTLIGTVQTSVETVKTSVEDLSAVSEEATASSEEIGRAIHEIASGATQQASDADSTNHKTMSLSSQIEEVIEQNAQINKMTIEAVSINEKGLKQMQLLRSQTTESSQTIHAVQAVMEELTNKMKKIESIIFTINSISDQTNLLALNASIEAARAGEHGKGFAVVAEEVRKLAEQSSQATEQVRHTIAVIQGEVAAAREECNRTEELSKSQDFVVGDTERAFHEIATTIEQVAAAVEHVTSSMDSIDEHKEDVVAAIQSIAAIAQQSAAGTEEITASTEEQIRAISTVSQSAEHLQEISEELANLIRQFKIQ</sequence>
<dbReference type="Pfam" id="PF00672">
    <property type="entry name" value="HAMP"/>
    <property type="match status" value="1"/>
</dbReference>
<evidence type="ECO:0000313" key="12">
    <source>
        <dbReference type="Proteomes" id="UP000031829"/>
    </source>
</evidence>
<dbReference type="InterPro" id="IPR003660">
    <property type="entry name" value="HAMP_dom"/>
</dbReference>
<evidence type="ECO:0000256" key="6">
    <source>
        <dbReference type="ARBA" id="ARBA00022989"/>
    </source>
</evidence>
<dbReference type="GeneID" id="93640881"/>
<dbReference type="SMART" id="SM00283">
    <property type="entry name" value="MA"/>
    <property type="match status" value="1"/>
</dbReference>
<dbReference type="Gene3D" id="3.30.450.20">
    <property type="entry name" value="PAS domain"/>
    <property type="match status" value="1"/>
</dbReference>
<keyword evidence="6 10" id="KW-1133">Transmembrane helix</keyword>
<dbReference type="RefSeq" id="WP_034654566.1">
    <property type="nucleotide sequence ID" value="NZ_BCVB01000014.1"/>
</dbReference>
<keyword evidence="5 10" id="KW-0812">Transmembrane</keyword>
<dbReference type="CDD" id="cd11386">
    <property type="entry name" value="MCP_signal"/>
    <property type="match status" value="1"/>
</dbReference>
<comment type="similarity">
    <text evidence="9">Belongs to the methyl-accepting chemotaxis (MCP) protein family.</text>
</comment>
<accession>A0A0B6ASD2</accession>
<dbReference type="SUPFAM" id="SSF58104">
    <property type="entry name" value="Methyl-accepting chemotaxis protein (MCP) signaling domain"/>
    <property type="match status" value="1"/>
</dbReference>
<dbReference type="Gene3D" id="1.10.287.950">
    <property type="entry name" value="Methyl-accepting chemotaxis protein"/>
    <property type="match status" value="1"/>
</dbReference>